<comment type="caution">
    <text evidence="1">The sequence shown here is derived from an EMBL/GenBank/DDBJ whole genome shotgun (WGS) entry which is preliminary data.</text>
</comment>
<evidence type="ECO:0000313" key="2">
    <source>
        <dbReference type="Proteomes" id="UP000680206"/>
    </source>
</evidence>
<reference evidence="1 2" key="1">
    <citation type="submission" date="2021-03" db="EMBL/GenBank/DDBJ databases">
        <title>Actinomadura violae sp. nov., isolated from lichen in Thailand.</title>
        <authorList>
            <person name="Kanchanasin P."/>
            <person name="Saeng-In P."/>
            <person name="Phongsopitanun W."/>
            <person name="Yuki M."/>
            <person name="Kudo T."/>
            <person name="Ohkuma M."/>
            <person name="Tanasupawat S."/>
        </authorList>
    </citation>
    <scope>NUCLEOTIDE SEQUENCE [LARGE SCALE GENOMIC DNA]</scope>
    <source>
        <strain evidence="1 2">LCR2-06</strain>
    </source>
</reference>
<dbReference type="EMBL" id="JAGEPF010000011">
    <property type="protein sequence ID" value="MBO2459543.1"/>
    <property type="molecule type" value="Genomic_DNA"/>
</dbReference>
<evidence type="ECO:0000313" key="1">
    <source>
        <dbReference type="EMBL" id="MBO2459543.1"/>
    </source>
</evidence>
<gene>
    <name evidence="1" type="ORF">J4709_18365</name>
</gene>
<proteinExistence type="predicted"/>
<organism evidence="1 2">
    <name type="scientific">Actinomadura violacea</name>
    <dbReference type="NCBI Taxonomy" id="2819934"/>
    <lineage>
        <taxon>Bacteria</taxon>
        <taxon>Bacillati</taxon>
        <taxon>Actinomycetota</taxon>
        <taxon>Actinomycetes</taxon>
        <taxon>Streptosporangiales</taxon>
        <taxon>Thermomonosporaceae</taxon>
        <taxon>Actinomadura</taxon>
    </lineage>
</organism>
<name>A0ABS3RSR1_9ACTN</name>
<sequence length="195" mass="20740">MDAEQIVMLREVLSATGWLERTRDFGRALRVTSRTPGGLLLVGTPGGDPWHLAAHLDDESRLGDAPGLAPTLVRWSPPQDAPPHLSIGLSRLEEARRGETLFVVAEDEAPVPLLERVDDARRVGATVLALDGGDRELEGLAHEALTVPAGEALLSFDGAQHLVSAAAGEEPARGARGLRHRLARLLEAVTGPTVD</sequence>
<dbReference type="Proteomes" id="UP000680206">
    <property type="component" value="Unassembled WGS sequence"/>
</dbReference>
<keyword evidence="2" id="KW-1185">Reference proteome</keyword>
<protein>
    <submittedName>
        <fullName evidence="1">Uncharacterized protein</fullName>
    </submittedName>
</protein>
<accession>A0ABS3RSR1</accession>